<gene>
    <name evidence="1" type="ORF">LCGC14_2356810</name>
</gene>
<reference evidence="1" key="1">
    <citation type="journal article" date="2015" name="Nature">
        <title>Complex archaea that bridge the gap between prokaryotes and eukaryotes.</title>
        <authorList>
            <person name="Spang A."/>
            <person name="Saw J.H."/>
            <person name="Jorgensen S.L."/>
            <person name="Zaremba-Niedzwiedzka K."/>
            <person name="Martijn J."/>
            <person name="Lind A.E."/>
            <person name="van Eijk R."/>
            <person name="Schleper C."/>
            <person name="Guy L."/>
            <person name="Ettema T.J."/>
        </authorList>
    </citation>
    <scope>NUCLEOTIDE SEQUENCE</scope>
</reference>
<accession>A0A0F9F2P1</accession>
<name>A0A0F9F2P1_9ZZZZ</name>
<protein>
    <submittedName>
        <fullName evidence="1">Uncharacterized protein</fullName>
    </submittedName>
</protein>
<dbReference type="EMBL" id="LAZR01034430">
    <property type="protein sequence ID" value="KKL45327.1"/>
    <property type="molecule type" value="Genomic_DNA"/>
</dbReference>
<evidence type="ECO:0000313" key="1">
    <source>
        <dbReference type="EMBL" id="KKL45327.1"/>
    </source>
</evidence>
<sequence>MFATCTDCNQIIGSNGQCGCELMDDFAAALNGFSKKEKKAYNASGGTLDIDNFRKRRERLHGKRY</sequence>
<dbReference type="AlphaFoldDB" id="A0A0F9F2P1"/>
<organism evidence="1">
    <name type="scientific">marine sediment metagenome</name>
    <dbReference type="NCBI Taxonomy" id="412755"/>
    <lineage>
        <taxon>unclassified sequences</taxon>
        <taxon>metagenomes</taxon>
        <taxon>ecological metagenomes</taxon>
    </lineage>
</organism>
<comment type="caution">
    <text evidence="1">The sequence shown here is derived from an EMBL/GenBank/DDBJ whole genome shotgun (WGS) entry which is preliminary data.</text>
</comment>
<proteinExistence type="predicted"/>